<reference evidence="3" key="1">
    <citation type="journal article" date="2020" name="BMC Genomics">
        <title>Correction to: Identification and distribution of gene clusters required for synthesis of sphingolipid metabolism inhibitors in diverse species of the filamentous fungus Fusarium.</title>
        <authorList>
            <person name="Kim H.S."/>
            <person name="Lohmar J.M."/>
            <person name="Busman M."/>
            <person name="Brown D.W."/>
            <person name="Naumann T.A."/>
            <person name="Divon H.H."/>
            <person name="Lysoe E."/>
            <person name="Uhlig S."/>
            <person name="Proctor R.H."/>
        </authorList>
    </citation>
    <scope>NUCLEOTIDE SEQUENCE [LARGE SCALE GENOMIC DNA]</scope>
    <source>
        <strain evidence="3">NRRL 25331</strain>
    </source>
</reference>
<reference evidence="2 3" key="2">
    <citation type="submission" date="2020-05" db="EMBL/GenBank/DDBJ databases">
        <title>Identification and distribution of gene clusters putatively required for synthesis of sphingolipid metabolism inhibitors in phylogenetically diverse species of the filamentous fungus Fusarium.</title>
        <authorList>
            <person name="Kim H.-S."/>
            <person name="Busman M."/>
            <person name="Brown D.W."/>
            <person name="Divon H."/>
            <person name="Uhlig S."/>
            <person name="Proctor R.H."/>
        </authorList>
    </citation>
    <scope>NUCLEOTIDE SEQUENCE [LARGE SCALE GENOMIC DNA]</scope>
    <source>
        <strain evidence="2 3">NRRL 25331</strain>
    </source>
</reference>
<gene>
    <name evidence="2" type="ORF">FCIRC_12290</name>
</gene>
<keyword evidence="3" id="KW-1185">Reference proteome</keyword>
<comment type="caution">
    <text evidence="2">The sequence shown here is derived from an EMBL/GenBank/DDBJ whole genome shotgun (WGS) entry which is preliminary data.</text>
</comment>
<feature type="region of interest" description="Disordered" evidence="1">
    <location>
        <begin position="40"/>
        <end position="60"/>
    </location>
</feature>
<dbReference type="AlphaFoldDB" id="A0A8H5WIQ3"/>
<feature type="compositionally biased region" description="Basic and acidic residues" evidence="1">
    <location>
        <begin position="117"/>
        <end position="127"/>
    </location>
</feature>
<evidence type="ECO:0000256" key="1">
    <source>
        <dbReference type="SAM" id="MobiDB-lite"/>
    </source>
</evidence>
<sequence>MPCLSDQELRALHDRIQQLETELKEAKNDVVILESNLKTARKSDPNAGNPGDANDALKEGESRLTMIETDRGRFVKWTTGPVLFPAAEFAEKMGTDAESLWAANGPGSSEASNTDENSNKQDVWELV</sequence>
<dbReference type="Proteomes" id="UP000572754">
    <property type="component" value="Unassembled WGS sequence"/>
</dbReference>
<dbReference type="EMBL" id="JAAQPE010000530">
    <property type="protein sequence ID" value="KAF5659975.1"/>
    <property type="molecule type" value="Genomic_DNA"/>
</dbReference>
<protein>
    <submittedName>
        <fullName evidence="2">Uncharacterized protein</fullName>
    </submittedName>
</protein>
<proteinExistence type="predicted"/>
<accession>A0A8H5WIQ3</accession>
<organism evidence="2 3">
    <name type="scientific">Fusarium circinatum</name>
    <name type="common">Pitch canker fungus</name>
    <name type="synonym">Gibberella circinata</name>
    <dbReference type="NCBI Taxonomy" id="48490"/>
    <lineage>
        <taxon>Eukaryota</taxon>
        <taxon>Fungi</taxon>
        <taxon>Dikarya</taxon>
        <taxon>Ascomycota</taxon>
        <taxon>Pezizomycotina</taxon>
        <taxon>Sordariomycetes</taxon>
        <taxon>Hypocreomycetidae</taxon>
        <taxon>Hypocreales</taxon>
        <taxon>Nectriaceae</taxon>
        <taxon>Fusarium</taxon>
        <taxon>Fusarium fujikuroi species complex</taxon>
    </lineage>
</organism>
<evidence type="ECO:0000313" key="3">
    <source>
        <dbReference type="Proteomes" id="UP000572754"/>
    </source>
</evidence>
<feature type="compositionally biased region" description="Polar residues" evidence="1">
    <location>
        <begin position="106"/>
        <end position="116"/>
    </location>
</feature>
<evidence type="ECO:0000313" key="2">
    <source>
        <dbReference type="EMBL" id="KAF5659975.1"/>
    </source>
</evidence>
<feature type="region of interest" description="Disordered" evidence="1">
    <location>
        <begin position="97"/>
        <end position="127"/>
    </location>
</feature>
<name>A0A8H5WIQ3_FUSCI</name>